<dbReference type="SUPFAM" id="SSF51735">
    <property type="entry name" value="NAD(P)-binding Rossmann-fold domains"/>
    <property type="match status" value="1"/>
</dbReference>
<name>A0A094Q9R4_9ZZZZ</name>
<dbReference type="PANTHER" id="PTHR10491">
    <property type="entry name" value="DTDP-4-DEHYDRORHAMNOSE REDUCTASE"/>
    <property type="match status" value="1"/>
</dbReference>
<sequence>MVGAAQGSRRPELAVKRILITGASGMLGRDVQDVLGARPFTALTRSQLDILDLDAVGRAITGHDVVINCAAYTAVDDAETHEADAFAINAEGAHNLALAARDEGATLIHVSTDYVFNGQATAPYGEDDERDPLGAYGRTKAAGEELILEAHPAGSVIVRSAWLFGQHGPNFVATMLRLAGERETLTVVDDQRGQPTWTRDLAQKIVEIIDADITSGIFHGTSSGETTWFGFAREIFSQAGLDPERVAPTDSASFVRPAPRPAYSVLGHDAWARSGLTPIRSWQAALAEALPLITHT</sequence>
<dbReference type="NCBIfam" id="TIGR01214">
    <property type="entry name" value="rmlD"/>
    <property type="match status" value="1"/>
</dbReference>
<dbReference type="AlphaFoldDB" id="A0A094Q9R4"/>
<proteinExistence type="predicted"/>
<gene>
    <name evidence="2" type="ORF">GM51_4385</name>
</gene>
<organism evidence="2">
    <name type="scientific">freshwater metagenome</name>
    <dbReference type="NCBI Taxonomy" id="449393"/>
    <lineage>
        <taxon>unclassified sequences</taxon>
        <taxon>metagenomes</taxon>
        <taxon>ecological metagenomes</taxon>
    </lineage>
</organism>
<dbReference type="Pfam" id="PF04321">
    <property type="entry name" value="RmlD_sub_bind"/>
    <property type="match status" value="1"/>
</dbReference>
<dbReference type="CDD" id="cd05254">
    <property type="entry name" value="dTDP_HR_like_SDR_e"/>
    <property type="match status" value="1"/>
</dbReference>
<feature type="domain" description="RmlD-like substrate binding" evidence="1">
    <location>
        <begin position="17"/>
        <end position="290"/>
    </location>
</feature>
<accession>A0A094Q9R4</accession>
<dbReference type="InterPro" id="IPR036291">
    <property type="entry name" value="NAD(P)-bd_dom_sf"/>
</dbReference>
<dbReference type="EMBL" id="JNSL01000017">
    <property type="protein sequence ID" value="KGA20950.1"/>
    <property type="molecule type" value="Genomic_DNA"/>
</dbReference>
<dbReference type="Gene3D" id="3.40.50.720">
    <property type="entry name" value="NAD(P)-binding Rossmann-like Domain"/>
    <property type="match status" value="1"/>
</dbReference>
<dbReference type="Gene3D" id="3.90.25.10">
    <property type="entry name" value="UDP-galactose 4-epimerase, domain 1"/>
    <property type="match status" value="1"/>
</dbReference>
<dbReference type="InterPro" id="IPR029903">
    <property type="entry name" value="RmlD-like-bd"/>
</dbReference>
<dbReference type="PANTHER" id="PTHR10491:SF4">
    <property type="entry name" value="METHIONINE ADENOSYLTRANSFERASE 2 SUBUNIT BETA"/>
    <property type="match status" value="1"/>
</dbReference>
<dbReference type="InterPro" id="IPR005913">
    <property type="entry name" value="dTDP_dehydrorham_reduct"/>
</dbReference>
<dbReference type="GO" id="GO:0005829">
    <property type="term" value="C:cytosol"/>
    <property type="evidence" value="ECO:0007669"/>
    <property type="project" value="TreeGrafter"/>
</dbReference>
<protein>
    <submittedName>
        <fullName evidence="2">dTDP-4-dehydrorhamnose reductase</fullName>
    </submittedName>
</protein>
<reference evidence="2" key="1">
    <citation type="submission" date="2014-06" db="EMBL/GenBank/DDBJ databases">
        <title>Key roles for freshwater Actinobacteria revealed by deep metagenomic sequencing.</title>
        <authorList>
            <person name="Ghai R."/>
            <person name="Mizuno C.M."/>
            <person name="Picazo A."/>
            <person name="Camacho A."/>
            <person name="Rodriguez-Valera F."/>
        </authorList>
    </citation>
    <scope>NUCLEOTIDE SEQUENCE</scope>
</reference>
<evidence type="ECO:0000259" key="1">
    <source>
        <dbReference type="Pfam" id="PF04321"/>
    </source>
</evidence>
<comment type="caution">
    <text evidence="2">The sequence shown here is derived from an EMBL/GenBank/DDBJ whole genome shotgun (WGS) entry which is preliminary data.</text>
</comment>
<evidence type="ECO:0000313" key="2">
    <source>
        <dbReference type="EMBL" id="KGA20950.1"/>
    </source>
</evidence>
<dbReference type="GO" id="GO:0019305">
    <property type="term" value="P:dTDP-rhamnose biosynthetic process"/>
    <property type="evidence" value="ECO:0007669"/>
    <property type="project" value="TreeGrafter"/>
</dbReference>
<dbReference type="GO" id="GO:0008831">
    <property type="term" value="F:dTDP-4-dehydrorhamnose reductase activity"/>
    <property type="evidence" value="ECO:0007669"/>
    <property type="project" value="TreeGrafter"/>
</dbReference>